<accession>A0A9P5AZ62</accession>
<sequence length="523" mass="59272">MDARQDADNLAWDQSHERWEKALKHVRASATCRKVEAFASRTFGKPSTVVTPLIIGGFNVVYPFKIQGMASQVLVRLPCPDQAIFPEEKTMVEVATAACIKQHTQVPIPKIFHHGCDEEIGPYMIIEDLDTRRGMSHALETPRDDPNDAPILNPKISETQLKDLYLKMEECVLPLSQPTFPHIGALVESSPSTYEVLGRPITLNMNNMFQLSNIPLSVFPHEGSTYSTADEWYAVLAEMQMVTLVFQHNDIISSEDDCRTKNVARKLFHRLAEQKRLTRFGFCDDDWSASSEHPSATLPSPDNSGSFRIWSDDFRPVNVLINDENNVVGAIDWEYAYVGPSQFTLDPPWWLLLEVPEMWDDGIEDWASTYEQRLETWLSAMEEAEKKASSDLPLSAHMRESWATSRFWLNYAARKSLSNHAVIDRYRLSLTAAHLLDTPLLTATGLAAFRRLGPLFSWIEREAGNAIAVFVHYLMRLDIGPCLPSVLFQRLREREELKEALSDPGAMSARAVERLIKPLTVLQ</sequence>
<keyword evidence="3" id="KW-1185">Reference proteome</keyword>
<dbReference type="EMBL" id="LUFC02001208">
    <property type="protein sequence ID" value="KAF4481591.1"/>
    <property type="molecule type" value="Genomic_DNA"/>
</dbReference>
<dbReference type="OrthoDB" id="5412996at2759"/>
<dbReference type="Pfam" id="PF01636">
    <property type="entry name" value="APH"/>
    <property type="match status" value="1"/>
</dbReference>
<dbReference type="Proteomes" id="UP000737391">
    <property type="component" value="Unassembled WGS sequence"/>
</dbReference>
<feature type="domain" description="Aminoglycoside phosphotransferase" evidence="1">
    <location>
        <begin position="265"/>
        <end position="352"/>
    </location>
</feature>
<dbReference type="PANTHER" id="PTHR21310:SF37">
    <property type="entry name" value="AMINOGLYCOSIDE PHOSPHOTRANSFERASE DOMAIN-CONTAINING PROTEIN"/>
    <property type="match status" value="1"/>
</dbReference>
<protein>
    <submittedName>
        <fullName evidence="2">Phosphotransferase</fullName>
    </submittedName>
</protein>
<reference evidence="2" key="1">
    <citation type="submission" date="2020-01" db="EMBL/GenBank/DDBJ databases">
        <title>Identification and distribution of gene clusters putatively required for synthesis of sphingolipid metabolism inhibitors in phylogenetically diverse species of the filamentous fungus Fusarium.</title>
        <authorList>
            <person name="Kim H.-S."/>
            <person name="Busman M."/>
            <person name="Brown D.W."/>
            <person name="Divon H."/>
            <person name="Uhlig S."/>
            <person name="Proctor R.H."/>
        </authorList>
    </citation>
    <scope>NUCLEOTIDE SEQUENCE</scope>
    <source>
        <strain evidence="2">NRRL 31653</strain>
    </source>
</reference>
<dbReference type="InterPro" id="IPR011009">
    <property type="entry name" value="Kinase-like_dom_sf"/>
</dbReference>
<evidence type="ECO:0000313" key="3">
    <source>
        <dbReference type="Proteomes" id="UP000737391"/>
    </source>
</evidence>
<evidence type="ECO:0000313" key="2">
    <source>
        <dbReference type="EMBL" id="KAF4481591.1"/>
    </source>
</evidence>
<dbReference type="AlphaFoldDB" id="A0A9P5AZ62"/>
<comment type="caution">
    <text evidence="2">The sequence shown here is derived from an EMBL/GenBank/DDBJ whole genome shotgun (WGS) entry which is preliminary data.</text>
</comment>
<gene>
    <name evidence="2" type="ORF">FAGAP_12040</name>
</gene>
<dbReference type="PANTHER" id="PTHR21310">
    <property type="entry name" value="AMINOGLYCOSIDE PHOSPHOTRANSFERASE-RELATED-RELATED"/>
    <property type="match status" value="1"/>
</dbReference>
<organism evidence="2 3">
    <name type="scientific">Fusarium agapanthi</name>
    <dbReference type="NCBI Taxonomy" id="1803897"/>
    <lineage>
        <taxon>Eukaryota</taxon>
        <taxon>Fungi</taxon>
        <taxon>Dikarya</taxon>
        <taxon>Ascomycota</taxon>
        <taxon>Pezizomycotina</taxon>
        <taxon>Sordariomycetes</taxon>
        <taxon>Hypocreomycetidae</taxon>
        <taxon>Hypocreales</taxon>
        <taxon>Nectriaceae</taxon>
        <taxon>Fusarium</taxon>
        <taxon>Fusarium fujikuroi species complex</taxon>
    </lineage>
</organism>
<evidence type="ECO:0000259" key="1">
    <source>
        <dbReference type="Pfam" id="PF01636"/>
    </source>
</evidence>
<dbReference type="SUPFAM" id="SSF56112">
    <property type="entry name" value="Protein kinase-like (PK-like)"/>
    <property type="match status" value="2"/>
</dbReference>
<dbReference type="InterPro" id="IPR051678">
    <property type="entry name" value="AGP_Transferase"/>
</dbReference>
<dbReference type="InterPro" id="IPR002575">
    <property type="entry name" value="Aminoglycoside_PTrfase"/>
</dbReference>
<proteinExistence type="predicted"/>
<name>A0A9P5AZ62_9HYPO</name>